<dbReference type="RefSeq" id="WP_344166304.1">
    <property type="nucleotide sequence ID" value="NZ_BAAABV010000024.1"/>
</dbReference>
<protein>
    <recommendedName>
        <fullName evidence="4">Pentapeptide repeat protein</fullName>
    </recommendedName>
</protein>
<reference evidence="2 3" key="1">
    <citation type="journal article" date="2019" name="Int. J. Syst. Evol. Microbiol.">
        <title>The Global Catalogue of Microorganisms (GCM) 10K type strain sequencing project: providing services to taxonomists for standard genome sequencing and annotation.</title>
        <authorList>
            <consortium name="The Broad Institute Genomics Platform"/>
            <consortium name="The Broad Institute Genome Sequencing Center for Infectious Disease"/>
            <person name="Wu L."/>
            <person name="Ma J."/>
        </authorList>
    </citation>
    <scope>NUCLEOTIDE SEQUENCE [LARGE SCALE GENOMIC DNA]</scope>
    <source>
        <strain evidence="2 3">JCM 4505</strain>
    </source>
</reference>
<sequence length="1352" mass="142484">MIEELLAAFAEGAGDGSAPRTAVGAEELADILWLAARVDPAAARTPTPAPASDDAASPPPDAPAPPPGPAPAPGPGAVQLFPAATRPGPPAGHADAEGTRRGVPLRLPRTASLDDPLGLMRALRPVGRRSIGGPGEELDEQLTVERSIEAMIPTPVLRPAESRWLDLALVVDAHPSMLLWADLAAELRGVLTRSGVFRDVRTWQLTGTGPAGTPQLARGPGEPPRNPLELADPAGRRLILVLSDTVAGGWREGPLRAVLRHWSGHNAVAVLNVLPERLWSRGAVRPVPFAVRSDRPAAATRSWQRVPAARRARGGGPVVPVVGLASGSLARLVRVVSGDGRWRRLACLRLDAAAGPPAAAPLPSADPLEVVERFRAGASPTAQRLAAHLAAVPLTLPVMTLVRRSLLRGSEHGHLAEVALGGLFAPWDGHRRPEETEFEFLPGVREALLGSQLRGDVAAVRELVRRRVWEFMSRNRGTGPDFSATRVTTGQAGRRPVPDGALPFAERRPDPGPAEPAPVAGPRAPVQAQTPVQTQTPAPDAGLADRVVRVRFEPLTEPKEVGTLLGPRLVLAVGNVPRPQETVAWVRSGGREIPCQPVWWDYGTPRVLLLESGEDLVEPAGLVPQAWGTLPDAAEARVRVDGLTEAGLRTALTGVLDWDGAPNGELVRLSVEPETWTHFVGGPLSSEGALLGVVHTVEPDRMVFLSGAALMEQPSFRAALDARTQPAPHRGGVVVGPRVTVDVRVVHGAVPRAPLAQLMTDPLIGGTLLGGAGPRTLHLVLEPPGALGRAGRLLGALPTALATYGDTPAQDLPSPLAVVLGIGEPGRAPEPPARLIGHDLIAERLRRARRARTGRLLLALSQPLYEELGALAGPTALSAFTPLGDGVGAWVSEGDPRQLGELLARAERSVRNAAVAWLRCRTGASGDRPQGCPGIRPPGLSACLAHLPPGEQEAVLSGLRPGDPLDFRGVPFGAGLLRRVLDAVRDPETGRPVLGAVAFEEARFDEGWAETGAVFTGEADFSGTWFDGPADFSGAAFQSQALFGRAVFRETATFGGSLFAGPADFGRTAFTRGADFSGVTWTDQVSFQSALLEDGAALTGMRVEGRADFRRVRSGGRMVLDGSRFAGPAQFEHAVWAGTFSAVGTRFGASAGFGDAVCRGEALFRDTRFDGPATFVFTAFEGAVRFDTSTFAASVVFSRAAFGGPALFTHSVCRHGVSFDQAVFSSLLRWRDMTVENEVSRFEGARFQGPARFQRADFATATGFDDAIFDAGVSIEDSEFRAGLTFEGTSFHATAEFTGIRLSVPLSLPGDWSATSTDTGLWNITSPHPAASHPEEPAPAEPAPADPDPGEE</sequence>
<comment type="caution">
    <text evidence="2">The sequence shown here is derived from an EMBL/GenBank/DDBJ whole genome shotgun (WGS) entry which is preliminary data.</text>
</comment>
<organism evidence="2 3">
    <name type="scientific">Streptomyces polychromogenes</name>
    <dbReference type="NCBI Taxonomy" id="67342"/>
    <lineage>
        <taxon>Bacteria</taxon>
        <taxon>Bacillati</taxon>
        <taxon>Actinomycetota</taxon>
        <taxon>Actinomycetes</taxon>
        <taxon>Kitasatosporales</taxon>
        <taxon>Streptomycetaceae</taxon>
        <taxon>Streptomyces</taxon>
    </lineage>
</organism>
<feature type="compositionally biased region" description="Pro residues" evidence="1">
    <location>
        <begin position="1337"/>
        <end position="1352"/>
    </location>
</feature>
<dbReference type="PANTHER" id="PTHR48125:SF10">
    <property type="entry name" value="OS12G0136300 PROTEIN"/>
    <property type="match status" value="1"/>
</dbReference>
<dbReference type="InterPro" id="IPR001646">
    <property type="entry name" value="5peptide_repeat"/>
</dbReference>
<accession>A0ABN0VPJ8</accession>
<dbReference type="InterPro" id="IPR047738">
    <property type="entry name" value="SAV_2336-like_N"/>
</dbReference>
<evidence type="ECO:0000256" key="1">
    <source>
        <dbReference type="SAM" id="MobiDB-lite"/>
    </source>
</evidence>
<dbReference type="EMBL" id="BAAABV010000024">
    <property type="protein sequence ID" value="GAA0313146.1"/>
    <property type="molecule type" value="Genomic_DNA"/>
</dbReference>
<feature type="compositionally biased region" description="Pro residues" evidence="1">
    <location>
        <begin position="57"/>
        <end position="74"/>
    </location>
</feature>
<feature type="compositionally biased region" description="Low complexity" evidence="1">
    <location>
        <begin position="517"/>
        <end position="539"/>
    </location>
</feature>
<proteinExistence type="predicted"/>
<feature type="region of interest" description="Disordered" evidence="1">
    <location>
        <begin position="1319"/>
        <end position="1352"/>
    </location>
</feature>
<evidence type="ECO:0000313" key="3">
    <source>
        <dbReference type="Proteomes" id="UP001501867"/>
    </source>
</evidence>
<evidence type="ECO:0008006" key="4">
    <source>
        <dbReference type="Google" id="ProtNLM"/>
    </source>
</evidence>
<dbReference type="NCBIfam" id="NF041121">
    <property type="entry name" value="SAV_2336_NTERM"/>
    <property type="match status" value="1"/>
</dbReference>
<feature type="region of interest" description="Disordered" evidence="1">
    <location>
        <begin position="478"/>
        <end position="539"/>
    </location>
</feature>
<name>A0ABN0VPJ8_9ACTN</name>
<dbReference type="Gene3D" id="2.160.20.80">
    <property type="entry name" value="E3 ubiquitin-protein ligase SopA"/>
    <property type="match status" value="1"/>
</dbReference>
<evidence type="ECO:0000313" key="2">
    <source>
        <dbReference type="EMBL" id="GAA0313146.1"/>
    </source>
</evidence>
<dbReference type="PANTHER" id="PTHR48125">
    <property type="entry name" value="LP07818P1"/>
    <property type="match status" value="1"/>
</dbReference>
<feature type="compositionally biased region" description="Low complexity" evidence="1">
    <location>
        <begin position="41"/>
        <end position="56"/>
    </location>
</feature>
<feature type="region of interest" description="Disordered" evidence="1">
    <location>
        <begin position="41"/>
        <end position="111"/>
    </location>
</feature>
<keyword evidence="3" id="KW-1185">Reference proteome</keyword>
<dbReference type="Pfam" id="PF13576">
    <property type="entry name" value="Pentapeptide_3"/>
    <property type="match status" value="2"/>
</dbReference>
<dbReference type="Proteomes" id="UP001501867">
    <property type="component" value="Unassembled WGS sequence"/>
</dbReference>
<gene>
    <name evidence="2" type="ORF">GCM10010302_60120</name>
</gene>